<reference evidence="2" key="2">
    <citation type="submission" date="2020-03" db="EMBL/GenBank/DDBJ databases">
        <title>Walnut 2.0.</title>
        <authorList>
            <person name="Marrano A."/>
            <person name="Britton M."/>
            <person name="Zimin A.V."/>
            <person name="Zaini P.A."/>
            <person name="Workman R."/>
            <person name="Puiu D."/>
            <person name="Bianco L."/>
            <person name="Allen B.J."/>
            <person name="Troggio M."/>
            <person name="Leslie C.A."/>
            <person name="Timp W."/>
            <person name="Dendekar A."/>
            <person name="Salzberg S.L."/>
            <person name="Neale D.B."/>
        </authorList>
    </citation>
    <scope>NUCLEOTIDE SEQUENCE</scope>
    <source>
        <tissue evidence="2">Leaves</tissue>
    </source>
</reference>
<proteinExistence type="predicted"/>
<dbReference type="EMBL" id="LIHL02000016">
    <property type="protein sequence ID" value="KAF5442168.1"/>
    <property type="molecule type" value="Genomic_DNA"/>
</dbReference>
<comment type="caution">
    <text evidence="2">The sequence shown here is derived from an EMBL/GenBank/DDBJ whole genome shotgun (WGS) entry which is preliminary data.</text>
</comment>
<keyword evidence="1" id="KW-0812">Transmembrane</keyword>
<evidence type="ECO:0000313" key="2">
    <source>
        <dbReference type="EMBL" id="KAF5442168.1"/>
    </source>
</evidence>
<protein>
    <submittedName>
        <fullName evidence="2">Uncharacterized protein</fullName>
    </submittedName>
</protein>
<feature type="transmembrane region" description="Helical" evidence="1">
    <location>
        <begin position="21"/>
        <end position="40"/>
    </location>
</feature>
<accession>A0A833TLT3</accession>
<dbReference type="AlphaFoldDB" id="A0A833TLT3"/>
<reference evidence="2" key="1">
    <citation type="submission" date="2015-10" db="EMBL/GenBank/DDBJ databases">
        <authorList>
            <person name="Martinez-Garcia P.J."/>
            <person name="Crepeau M.W."/>
            <person name="Puiu D."/>
            <person name="Gonzalez-Ibeas D."/>
            <person name="Whalen J."/>
            <person name="Stevens K."/>
            <person name="Paul R."/>
            <person name="Butterfield T."/>
            <person name="Britton M."/>
            <person name="Reagan R."/>
            <person name="Chakraborty S."/>
            <person name="Walawage S.L."/>
            <person name="Vasquez-Gross H.A."/>
            <person name="Cardeno C."/>
            <person name="Famula R."/>
            <person name="Pratt K."/>
            <person name="Kuruganti S."/>
            <person name="Aradhya M.K."/>
            <person name="Leslie C.A."/>
            <person name="Dandekar A.M."/>
            <person name="Salzberg S.L."/>
            <person name="Wegrzyn J.L."/>
            <person name="Langley C.H."/>
            <person name="Neale D.B."/>
        </authorList>
    </citation>
    <scope>NUCLEOTIDE SEQUENCE</scope>
    <source>
        <tissue evidence="2">Leaves</tissue>
    </source>
</reference>
<organism evidence="2 3">
    <name type="scientific">Juglans regia</name>
    <name type="common">English walnut</name>
    <dbReference type="NCBI Taxonomy" id="51240"/>
    <lineage>
        <taxon>Eukaryota</taxon>
        <taxon>Viridiplantae</taxon>
        <taxon>Streptophyta</taxon>
        <taxon>Embryophyta</taxon>
        <taxon>Tracheophyta</taxon>
        <taxon>Spermatophyta</taxon>
        <taxon>Magnoliopsida</taxon>
        <taxon>eudicotyledons</taxon>
        <taxon>Gunneridae</taxon>
        <taxon>Pentapetalae</taxon>
        <taxon>rosids</taxon>
        <taxon>fabids</taxon>
        <taxon>Fagales</taxon>
        <taxon>Juglandaceae</taxon>
        <taxon>Juglans</taxon>
    </lineage>
</organism>
<gene>
    <name evidence="2" type="ORF">F2P56_034856</name>
</gene>
<keyword evidence="1" id="KW-1133">Transmembrane helix</keyword>
<evidence type="ECO:0000313" key="3">
    <source>
        <dbReference type="Proteomes" id="UP000619265"/>
    </source>
</evidence>
<sequence>MCGHVRIIVIGLVRFQKLSHIILLFFICLLGLILLLLRLFCWSNREYLCGAELPQLAHYINRIDVPDHRQFLVLQVRGDGINAYGITTQKPVKFVSLAAILYYLLGVTCFK</sequence>
<dbReference type="Proteomes" id="UP000619265">
    <property type="component" value="Unassembled WGS sequence"/>
</dbReference>
<evidence type="ECO:0000256" key="1">
    <source>
        <dbReference type="SAM" id="Phobius"/>
    </source>
</evidence>
<name>A0A833TLT3_JUGRE</name>
<keyword evidence="1" id="KW-0472">Membrane</keyword>
<dbReference type="Gramene" id="Jr16_00290_p1">
    <property type="protein sequence ID" value="cds.Jr16_00290_p1"/>
    <property type="gene ID" value="Jr16_00290"/>
</dbReference>